<comment type="caution">
    <text evidence="6">The sequence shown here is derived from an EMBL/GenBank/DDBJ whole genome shotgun (WGS) entry which is preliminary data.</text>
</comment>
<evidence type="ECO:0000256" key="3">
    <source>
        <dbReference type="ARBA" id="ARBA00023125"/>
    </source>
</evidence>
<dbReference type="AlphaFoldDB" id="A0A2U1T2G0"/>
<evidence type="ECO:0000313" key="6">
    <source>
        <dbReference type="EMBL" id="PWB98047.1"/>
    </source>
</evidence>
<dbReference type="EMBL" id="QEEX01000001">
    <property type="protein sequence ID" value="PWB98047.1"/>
    <property type="molecule type" value="Genomic_DNA"/>
</dbReference>
<dbReference type="PRINTS" id="PR00039">
    <property type="entry name" value="HTHLYSR"/>
</dbReference>
<dbReference type="RefSeq" id="WP_108997838.1">
    <property type="nucleotide sequence ID" value="NZ_QEEX01000001.1"/>
</dbReference>
<dbReference type="InterPro" id="IPR005119">
    <property type="entry name" value="LysR_subst-bd"/>
</dbReference>
<dbReference type="InterPro" id="IPR036390">
    <property type="entry name" value="WH_DNA-bd_sf"/>
</dbReference>
<dbReference type="GO" id="GO:0003700">
    <property type="term" value="F:DNA-binding transcription factor activity"/>
    <property type="evidence" value="ECO:0007669"/>
    <property type="project" value="InterPro"/>
</dbReference>
<keyword evidence="7" id="KW-1185">Reference proteome</keyword>
<dbReference type="InterPro" id="IPR000847">
    <property type="entry name" value="LysR_HTH_N"/>
</dbReference>
<dbReference type="Gene3D" id="1.10.10.10">
    <property type="entry name" value="Winged helix-like DNA-binding domain superfamily/Winged helix DNA-binding domain"/>
    <property type="match status" value="1"/>
</dbReference>
<accession>A0A2U1T2G0</accession>
<reference evidence="7" key="1">
    <citation type="submission" date="2018-04" db="EMBL/GenBank/DDBJ databases">
        <authorList>
            <person name="Liu S."/>
            <person name="Wang Z."/>
            <person name="Li J."/>
        </authorList>
    </citation>
    <scope>NUCLEOTIDE SEQUENCE [LARGE SCALE GENOMIC DNA]</scope>
    <source>
        <strain evidence="7">S1194</strain>
    </source>
</reference>
<dbReference type="SUPFAM" id="SSF46785">
    <property type="entry name" value="Winged helix' DNA-binding domain"/>
    <property type="match status" value="1"/>
</dbReference>
<dbReference type="PANTHER" id="PTHR30346">
    <property type="entry name" value="TRANSCRIPTIONAL DUAL REGULATOR HCAR-RELATED"/>
    <property type="match status" value="1"/>
</dbReference>
<dbReference type="Proteomes" id="UP000244978">
    <property type="component" value="Unassembled WGS sequence"/>
</dbReference>
<evidence type="ECO:0000256" key="1">
    <source>
        <dbReference type="ARBA" id="ARBA00009437"/>
    </source>
</evidence>
<dbReference type="Pfam" id="PF03466">
    <property type="entry name" value="LysR_substrate"/>
    <property type="match status" value="1"/>
</dbReference>
<dbReference type="PANTHER" id="PTHR30346:SF28">
    <property type="entry name" value="HTH-TYPE TRANSCRIPTIONAL REGULATOR CYNR"/>
    <property type="match status" value="1"/>
</dbReference>
<dbReference type="GO" id="GO:0003677">
    <property type="term" value="F:DNA binding"/>
    <property type="evidence" value="ECO:0007669"/>
    <property type="project" value="UniProtKB-KW"/>
</dbReference>
<evidence type="ECO:0000259" key="5">
    <source>
        <dbReference type="PROSITE" id="PS50931"/>
    </source>
</evidence>
<dbReference type="GO" id="GO:0032993">
    <property type="term" value="C:protein-DNA complex"/>
    <property type="evidence" value="ECO:0007669"/>
    <property type="project" value="TreeGrafter"/>
</dbReference>
<dbReference type="PROSITE" id="PS50931">
    <property type="entry name" value="HTH_LYSR"/>
    <property type="match status" value="1"/>
</dbReference>
<evidence type="ECO:0000313" key="7">
    <source>
        <dbReference type="Proteomes" id="UP000244978"/>
    </source>
</evidence>
<dbReference type="FunFam" id="1.10.10.10:FF:000001">
    <property type="entry name" value="LysR family transcriptional regulator"/>
    <property type="match status" value="1"/>
</dbReference>
<comment type="similarity">
    <text evidence="1">Belongs to the LysR transcriptional regulatory family.</text>
</comment>
<dbReference type="CDD" id="cd08414">
    <property type="entry name" value="PBP2_LTTR_aromatics_like"/>
    <property type="match status" value="1"/>
</dbReference>
<dbReference type="InterPro" id="IPR036388">
    <property type="entry name" value="WH-like_DNA-bd_sf"/>
</dbReference>
<dbReference type="Pfam" id="PF00126">
    <property type="entry name" value="HTH_1"/>
    <property type="match status" value="1"/>
</dbReference>
<protein>
    <recommendedName>
        <fullName evidence="5">HTH lysR-type domain-containing protein</fullName>
    </recommendedName>
</protein>
<dbReference type="SUPFAM" id="SSF53850">
    <property type="entry name" value="Periplasmic binding protein-like II"/>
    <property type="match status" value="1"/>
</dbReference>
<evidence type="ECO:0000256" key="4">
    <source>
        <dbReference type="ARBA" id="ARBA00023163"/>
    </source>
</evidence>
<keyword evidence="3" id="KW-0238">DNA-binding</keyword>
<sequence length="307" mass="33137">MAIEIRHLRQFLAVAEELHFTRAAERLHLAQPALSAQVKKLEEELEIQLLIRSTRAVQLTASGEEFAAKARIAVEAYDDALATAAQLRGGGAGHFSLGINPRMQPRIRMGILRRLEAISPRLTLDFVSESSVRLVSAVIEGRLDAAVVVAPTHTATLRSVLVRNSPLVAALPSTHPCATADSVTLWDLRDDEWILPSANVFASNSMMQTLCLEAGFRMKVSTKATSNYDEDFIAVREGNGIEVVPENFAPARVSDDIVFVPIESATIPIYMIAQASNESRALGAVFKAVVDPDKKLASAATTAAAAI</sequence>
<evidence type="ECO:0000256" key="2">
    <source>
        <dbReference type="ARBA" id="ARBA00023015"/>
    </source>
</evidence>
<keyword evidence="2" id="KW-0805">Transcription regulation</keyword>
<name>A0A2U1T2G0_9MICO</name>
<organism evidence="6 7">
    <name type="scientific">Homoserinimonas hongtaonis</name>
    <dbReference type="NCBI Taxonomy" id="2079791"/>
    <lineage>
        <taxon>Bacteria</taxon>
        <taxon>Bacillati</taxon>
        <taxon>Actinomycetota</taxon>
        <taxon>Actinomycetes</taxon>
        <taxon>Micrococcales</taxon>
        <taxon>Microbacteriaceae</taxon>
        <taxon>Homoserinimonas</taxon>
    </lineage>
</organism>
<gene>
    <name evidence="6" type="ORF">DF220_09545</name>
</gene>
<dbReference type="Gene3D" id="3.40.190.10">
    <property type="entry name" value="Periplasmic binding protein-like II"/>
    <property type="match status" value="2"/>
</dbReference>
<keyword evidence="4" id="KW-0804">Transcription</keyword>
<proteinExistence type="inferred from homology"/>
<feature type="domain" description="HTH lysR-type" evidence="5">
    <location>
        <begin position="3"/>
        <end position="60"/>
    </location>
</feature>